<keyword evidence="2" id="KW-0472">Membrane</keyword>
<accession>A0A8H5Z1W7</accession>
<dbReference type="AlphaFoldDB" id="A0A8H5Z1W7"/>
<feature type="region of interest" description="Disordered" evidence="1">
    <location>
        <begin position="330"/>
        <end position="381"/>
    </location>
</feature>
<feature type="chain" id="PRO_5034350130" description="Mid2 domain-containing protein" evidence="3">
    <location>
        <begin position="21"/>
        <end position="381"/>
    </location>
</feature>
<keyword evidence="2" id="KW-1133">Transmembrane helix</keyword>
<sequence>MYYPTLPIALSILAFQAIHALNIIHDAETKQLPNAPARVTEAPLGIIEPLELLLGHGPGLKPRAETEDSAVVVTIAPDETCGYVDGYEESPVTCPNSSLCSWAVFSGSGLVGCGSRIYITCVESSIAVNSTRCDDVCQSNTFYLKWPFCRTYVYPSGIFDWSCASTAVEELEHVQFTFEGQKSPDLSTVTLTDEASEGLREPVTITVQREATGNPSALTVYLPQPPSQTTTSTETSSSSNKSSPIGVIVGGVVGGVAVLGLIGLGAFFLVRRQRKNKHQDNVAGQPAMTSPKNQNQYPYHPQHGAESPYNDPSMVSPAPLDAYMLMITGSVSPSGQNEHGGGDQLPPSMVQSPAPTYEMAGSEAREPEPVYEMGGDSPGRK</sequence>
<evidence type="ECO:0000256" key="2">
    <source>
        <dbReference type="SAM" id="Phobius"/>
    </source>
</evidence>
<dbReference type="EMBL" id="JAAQPF010000003">
    <property type="protein sequence ID" value="KAF5721666.1"/>
    <property type="molecule type" value="Genomic_DNA"/>
</dbReference>
<dbReference type="Proteomes" id="UP000532311">
    <property type="component" value="Unassembled WGS sequence"/>
</dbReference>
<feature type="region of interest" description="Disordered" evidence="1">
    <location>
        <begin position="278"/>
        <end position="316"/>
    </location>
</feature>
<reference evidence="4 5" key="1">
    <citation type="submission" date="2020-05" db="EMBL/GenBank/DDBJ databases">
        <title>Identification and distribution of gene clusters putatively required for synthesis of sphingolipid metabolism inhibitors in phylogenetically diverse species of the filamentous fungus Fusarium.</title>
        <authorList>
            <person name="Kim H.-S."/>
            <person name="Busman M."/>
            <person name="Brown D.W."/>
            <person name="Divon H."/>
            <person name="Uhlig S."/>
            <person name="Proctor R.H."/>
        </authorList>
    </citation>
    <scope>NUCLEOTIDE SEQUENCE [LARGE SCALE GENOMIC DNA]</scope>
    <source>
        <strain evidence="4 5">NRRL 26131</strain>
    </source>
</reference>
<feature type="transmembrane region" description="Helical" evidence="2">
    <location>
        <begin position="245"/>
        <end position="270"/>
    </location>
</feature>
<gene>
    <name evidence="4" type="ORF">FGLOB1_115</name>
</gene>
<comment type="caution">
    <text evidence="4">The sequence shown here is derived from an EMBL/GenBank/DDBJ whole genome shotgun (WGS) entry which is preliminary data.</text>
</comment>
<keyword evidence="2" id="KW-0812">Transmembrane</keyword>
<feature type="signal peptide" evidence="3">
    <location>
        <begin position="1"/>
        <end position="20"/>
    </location>
</feature>
<evidence type="ECO:0008006" key="6">
    <source>
        <dbReference type="Google" id="ProtNLM"/>
    </source>
</evidence>
<protein>
    <recommendedName>
        <fullName evidence="6">Mid2 domain-containing protein</fullName>
    </recommendedName>
</protein>
<organism evidence="4 5">
    <name type="scientific">Fusarium globosum</name>
    <dbReference type="NCBI Taxonomy" id="78864"/>
    <lineage>
        <taxon>Eukaryota</taxon>
        <taxon>Fungi</taxon>
        <taxon>Dikarya</taxon>
        <taxon>Ascomycota</taxon>
        <taxon>Pezizomycotina</taxon>
        <taxon>Sordariomycetes</taxon>
        <taxon>Hypocreomycetidae</taxon>
        <taxon>Hypocreales</taxon>
        <taxon>Nectriaceae</taxon>
        <taxon>Fusarium</taxon>
        <taxon>Fusarium fujikuroi species complex</taxon>
    </lineage>
</organism>
<feature type="compositionally biased region" description="Polar residues" evidence="1">
    <location>
        <begin position="287"/>
        <end position="297"/>
    </location>
</feature>
<evidence type="ECO:0000313" key="5">
    <source>
        <dbReference type="Proteomes" id="UP000532311"/>
    </source>
</evidence>
<keyword evidence="3" id="KW-0732">Signal</keyword>
<evidence type="ECO:0000256" key="1">
    <source>
        <dbReference type="SAM" id="MobiDB-lite"/>
    </source>
</evidence>
<evidence type="ECO:0000313" key="4">
    <source>
        <dbReference type="EMBL" id="KAF5721666.1"/>
    </source>
</evidence>
<feature type="compositionally biased region" description="Low complexity" evidence="1">
    <location>
        <begin position="227"/>
        <end position="244"/>
    </location>
</feature>
<name>A0A8H5Z1W7_9HYPO</name>
<feature type="region of interest" description="Disordered" evidence="1">
    <location>
        <begin position="215"/>
        <end position="244"/>
    </location>
</feature>
<proteinExistence type="predicted"/>
<evidence type="ECO:0000256" key="3">
    <source>
        <dbReference type="SAM" id="SignalP"/>
    </source>
</evidence>
<keyword evidence="5" id="KW-1185">Reference proteome</keyword>